<dbReference type="GeneID" id="27351666"/>
<proteinExistence type="predicted"/>
<name>A0A0D1Z3B8_9EURO</name>
<dbReference type="PANTHER" id="PTHR41774">
    <property type="match status" value="1"/>
</dbReference>
<dbReference type="InterPro" id="IPR015867">
    <property type="entry name" value="N-reg_PII/ATP_PRibTrfase_C"/>
</dbReference>
<dbReference type="PANTHER" id="PTHR41774:SF1">
    <property type="entry name" value="NGG1P INTERACTING FACTOR NIF3"/>
    <property type="match status" value="1"/>
</dbReference>
<dbReference type="RefSeq" id="XP_016242367.1">
    <property type="nucleotide sequence ID" value="XM_016399999.1"/>
</dbReference>
<dbReference type="Proteomes" id="UP000054466">
    <property type="component" value="Unassembled WGS sequence"/>
</dbReference>
<evidence type="ECO:0000256" key="1">
    <source>
        <dbReference type="ARBA" id="ARBA00020998"/>
    </source>
</evidence>
<dbReference type="SUPFAM" id="SSF102705">
    <property type="entry name" value="NIF3 (NGG1p interacting factor 3)-like"/>
    <property type="match status" value="1"/>
</dbReference>
<evidence type="ECO:0000313" key="4">
    <source>
        <dbReference type="Proteomes" id="UP000054466"/>
    </source>
</evidence>
<feature type="region of interest" description="Disordered" evidence="2">
    <location>
        <begin position="53"/>
        <end position="75"/>
    </location>
</feature>
<organism evidence="3 4">
    <name type="scientific">Cladophialophora immunda</name>
    <dbReference type="NCBI Taxonomy" id="569365"/>
    <lineage>
        <taxon>Eukaryota</taxon>
        <taxon>Fungi</taxon>
        <taxon>Dikarya</taxon>
        <taxon>Ascomycota</taxon>
        <taxon>Pezizomycotina</taxon>
        <taxon>Eurotiomycetes</taxon>
        <taxon>Chaetothyriomycetidae</taxon>
        <taxon>Chaetothyriales</taxon>
        <taxon>Herpotrichiellaceae</taxon>
        <taxon>Cladophialophora</taxon>
    </lineage>
</organism>
<feature type="compositionally biased region" description="Low complexity" evidence="2">
    <location>
        <begin position="1"/>
        <end position="17"/>
    </location>
</feature>
<keyword evidence="4" id="KW-1185">Reference proteome</keyword>
<dbReference type="STRING" id="569365.A0A0D1Z3B8"/>
<dbReference type="Gene3D" id="3.30.70.120">
    <property type="match status" value="1"/>
</dbReference>
<feature type="region of interest" description="Disordered" evidence="2">
    <location>
        <begin position="1"/>
        <end position="24"/>
    </location>
</feature>
<evidence type="ECO:0000313" key="3">
    <source>
        <dbReference type="EMBL" id="KIW22151.1"/>
    </source>
</evidence>
<reference evidence="3 4" key="1">
    <citation type="submission" date="2015-01" db="EMBL/GenBank/DDBJ databases">
        <title>The Genome Sequence of Cladophialophora immunda CBS83496.</title>
        <authorList>
            <consortium name="The Broad Institute Genomics Platform"/>
            <person name="Cuomo C."/>
            <person name="de Hoog S."/>
            <person name="Gorbushina A."/>
            <person name="Stielow B."/>
            <person name="Teixiera M."/>
            <person name="Abouelleil A."/>
            <person name="Chapman S.B."/>
            <person name="Priest M."/>
            <person name="Young S.K."/>
            <person name="Wortman J."/>
            <person name="Nusbaum C."/>
            <person name="Birren B."/>
        </authorList>
    </citation>
    <scope>NUCLEOTIDE SEQUENCE [LARGE SCALE GENOMIC DNA]</scope>
    <source>
        <strain evidence="3 4">CBS 83496</strain>
    </source>
</reference>
<dbReference type="OrthoDB" id="15981at2759"/>
<dbReference type="InterPro" id="IPR036069">
    <property type="entry name" value="DUF34/NIF3_sf"/>
</dbReference>
<dbReference type="HOGENOM" id="CLU_120084_2_0_1"/>
<dbReference type="EMBL" id="KN847048">
    <property type="protein sequence ID" value="KIW22151.1"/>
    <property type="molecule type" value="Genomic_DNA"/>
</dbReference>
<sequence>MSSQPATTTTIPSTTGSNASSADDRTIYELTFYSPVENTQACLEALWATGAGTWPNSPNGGVGDKDNQNGSEEEPAKYTDTAFICRGTGQFKPSAAANPHIGRAGQVEYVEEDKVEMVVVGTRRCKDAVRELRRAHPYEVVALFVTKCEDF</sequence>
<dbReference type="VEuPathDB" id="FungiDB:PV07_12472"/>
<dbReference type="AlphaFoldDB" id="A0A0D1Z3B8"/>
<gene>
    <name evidence="3" type="ORF">PV07_12472</name>
</gene>
<accession>A0A0D1Z3B8</accession>
<evidence type="ECO:0000256" key="2">
    <source>
        <dbReference type="SAM" id="MobiDB-lite"/>
    </source>
</evidence>
<protein>
    <recommendedName>
        <fullName evidence="1">ATP phosphoribosyltransferase</fullName>
    </recommendedName>
</protein>